<accession>A0A383CTA9</accession>
<feature type="region of interest" description="Disordered" evidence="1">
    <location>
        <begin position="34"/>
        <end position="55"/>
    </location>
</feature>
<sequence length="55" mass="5812">MSKKSTTPGTIRVLLGTFESDIMEHPTAHIFVGSKANGGNITDDLPQNGSNQPNS</sequence>
<feature type="compositionally biased region" description="Polar residues" evidence="1">
    <location>
        <begin position="37"/>
        <end position="55"/>
    </location>
</feature>
<proteinExistence type="predicted"/>
<dbReference type="AlphaFoldDB" id="A0A383CTA9"/>
<evidence type="ECO:0000313" key="2">
    <source>
        <dbReference type="EMBL" id="SVE35314.1"/>
    </source>
</evidence>
<dbReference type="SUPFAM" id="SSF51316">
    <property type="entry name" value="Mss4-like"/>
    <property type="match status" value="1"/>
</dbReference>
<gene>
    <name evidence="2" type="ORF">METZ01_LOCUS488168</name>
</gene>
<name>A0A383CTA9_9ZZZZ</name>
<evidence type="ECO:0000256" key="1">
    <source>
        <dbReference type="SAM" id="MobiDB-lite"/>
    </source>
</evidence>
<dbReference type="EMBL" id="UINC01211426">
    <property type="protein sequence ID" value="SVE35314.1"/>
    <property type="molecule type" value="Genomic_DNA"/>
</dbReference>
<protein>
    <submittedName>
        <fullName evidence="2">Uncharacterized protein</fullName>
    </submittedName>
</protein>
<organism evidence="2">
    <name type="scientific">marine metagenome</name>
    <dbReference type="NCBI Taxonomy" id="408172"/>
    <lineage>
        <taxon>unclassified sequences</taxon>
        <taxon>metagenomes</taxon>
        <taxon>ecological metagenomes</taxon>
    </lineage>
</organism>
<dbReference type="InterPro" id="IPR011057">
    <property type="entry name" value="Mss4-like_sf"/>
</dbReference>
<reference evidence="2" key="1">
    <citation type="submission" date="2018-05" db="EMBL/GenBank/DDBJ databases">
        <authorList>
            <person name="Lanie J.A."/>
            <person name="Ng W.-L."/>
            <person name="Kazmierczak K.M."/>
            <person name="Andrzejewski T.M."/>
            <person name="Davidsen T.M."/>
            <person name="Wayne K.J."/>
            <person name="Tettelin H."/>
            <person name="Glass J.I."/>
            <person name="Rusch D."/>
            <person name="Podicherti R."/>
            <person name="Tsui H.-C.T."/>
            <person name="Winkler M.E."/>
        </authorList>
    </citation>
    <scope>NUCLEOTIDE SEQUENCE</scope>
</reference>